<feature type="signal peptide" evidence="1">
    <location>
        <begin position="1"/>
        <end position="18"/>
    </location>
</feature>
<protein>
    <submittedName>
        <fullName evidence="2">Carboxypeptidase inhibitor</fullName>
    </submittedName>
</protein>
<feature type="chain" id="PRO_5013075907" evidence="1">
    <location>
        <begin position="19"/>
        <end position="105"/>
    </location>
</feature>
<dbReference type="Pfam" id="PF10468">
    <property type="entry name" value="Inhibitor_I68"/>
    <property type="match status" value="1"/>
</dbReference>
<name>A0A224Y521_9ACAR</name>
<reference evidence="2" key="1">
    <citation type="journal article" date="2017" name="Parasit. Vectors">
        <title>Sialotranscriptomics of Rhipicephalus zambeziensis reveals intricate expression profiles of secretory proteins and suggests tight temporal transcriptional regulation during blood-feeding.</title>
        <authorList>
            <person name="de Castro M.H."/>
            <person name="de Klerk D."/>
            <person name="Pienaar R."/>
            <person name="Rees D.J.G."/>
            <person name="Mans B.J."/>
        </authorList>
    </citation>
    <scope>NUCLEOTIDE SEQUENCE</scope>
    <source>
        <tissue evidence="2">Salivary glands</tissue>
    </source>
</reference>
<dbReference type="GO" id="GO:0008191">
    <property type="term" value="F:metalloendopeptidase inhibitor activity"/>
    <property type="evidence" value="ECO:0007669"/>
    <property type="project" value="InterPro"/>
</dbReference>
<dbReference type="InterPro" id="IPR019509">
    <property type="entry name" value="Carboxypeptidase_inhibitor_I68"/>
</dbReference>
<accession>A0A224Y521</accession>
<organism evidence="2">
    <name type="scientific">Rhipicephalus zambeziensis</name>
    <dbReference type="NCBI Taxonomy" id="60191"/>
    <lineage>
        <taxon>Eukaryota</taxon>
        <taxon>Metazoa</taxon>
        <taxon>Ecdysozoa</taxon>
        <taxon>Arthropoda</taxon>
        <taxon>Chelicerata</taxon>
        <taxon>Arachnida</taxon>
        <taxon>Acari</taxon>
        <taxon>Parasitiformes</taxon>
        <taxon>Ixodida</taxon>
        <taxon>Ixodoidea</taxon>
        <taxon>Ixodidae</taxon>
        <taxon>Rhipicephalinae</taxon>
        <taxon>Rhipicephalus</taxon>
        <taxon>Rhipicephalus</taxon>
    </lineage>
</organism>
<proteinExistence type="predicted"/>
<keyword evidence="1" id="KW-0732">Signal</keyword>
<evidence type="ECO:0000313" key="2">
    <source>
        <dbReference type="EMBL" id="MAA11815.1"/>
    </source>
</evidence>
<dbReference type="EMBL" id="GFPF01000669">
    <property type="protein sequence ID" value="MAA11815.1"/>
    <property type="molecule type" value="Transcribed_RNA"/>
</dbReference>
<dbReference type="AlphaFoldDB" id="A0A224Y521"/>
<sequence>MTYVAVLFLFSLVHVQHAKKVDDTCEGMGFLCITFYECPVNKTLGYKGCTGWKSCCSYPEYSWCKYRGGTCKGKCGESDIVHPYGRCSSENDKCCLTPGKGYSHW</sequence>
<evidence type="ECO:0000256" key="1">
    <source>
        <dbReference type="SAM" id="SignalP"/>
    </source>
</evidence>